<dbReference type="PANTHER" id="PTHR43265:SF1">
    <property type="entry name" value="ESTERASE ESTD"/>
    <property type="match status" value="1"/>
</dbReference>
<dbReference type="GO" id="GO:0052689">
    <property type="term" value="F:carboxylic ester hydrolase activity"/>
    <property type="evidence" value="ECO:0007669"/>
    <property type="project" value="TreeGrafter"/>
</dbReference>
<dbReference type="InterPro" id="IPR053145">
    <property type="entry name" value="AB_hydrolase_Est10"/>
</dbReference>
<proteinExistence type="predicted"/>
<gene>
    <name evidence="2" type="ORF">I5M07_04635</name>
</gene>
<dbReference type="AlphaFoldDB" id="A0A934PJ72"/>
<accession>A0A934PJ72</accession>
<keyword evidence="2" id="KW-0378">Hydrolase</keyword>
<dbReference type="Gene3D" id="3.40.50.1820">
    <property type="entry name" value="alpha/beta hydrolase"/>
    <property type="match status" value="1"/>
</dbReference>
<evidence type="ECO:0000259" key="1">
    <source>
        <dbReference type="Pfam" id="PF12146"/>
    </source>
</evidence>
<dbReference type="PANTHER" id="PTHR43265">
    <property type="entry name" value="ESTERASE ESTD"/>
    <property type="match status" value="1"/>
</dbReference>
<evidence type="ECO:0000313" key="2">
    <source>
        <dbReference type="EMBL" id="MBK0369116.1"/>
    </source>
</evidence>
<dbReference type="Proteomes" id="UP000609172">
    <property type="component" value="Unassembled WGS sequence"/>
</dbReference>
<name>A0A934PJ72_9FLAO</name>
<keyword evidence="3" id="KW-1185">Reference proteome</keyword>
<organism evidence="2 3">
    <name type="scientific">Flavobacterium agrisoli</name>
    <dbReference type="NCBI Taxonomy" id="2793066"/>
    <lineage>
        <taxon>Bacteria</taxon>
        <taxon>Pseudomonadati</taxon>
        <taxon>Bacteroidota</taxon>
        <taxon>Flavobacteriia</taxon>
        <taxon>Flavobacteriales</taxon>
        <taxon>Flavobacteriaceae</taxon>
        <taxon>Flavobacterium</taxon>
    </lineage>
</organism>
<sequence length="340" mass="39254">MIKYFTVIFFFVVVGYSQESLSYEKELTNKQNYNYIDVSAIHETENFVLRGSLTTPKSNFEKIVVIVPGAGKDTRNCHFVLAEDFLKKNIAVFRYDEKGLGASEGEYSHLKNGIISKAWDLYYLIKRLKEIDIVKGKKIVLLGHSEGGFITIGAIEKGAKVDYLLQWSTPIVSRGSLFKYQIKSGENKQEHNLKYSDDATKYAVIDSINNIVANNSELNNTDLRKVIISSMKKSGFKEKSFRWYITFPNYLELLRSDFQPTYKNRTIPMSYIIGSKDIHVDPIENVELLKSYNKSNIEIKVFEGLNHYLNNEDISVVTQDIYKINEKAEEYIIHWVLKQK</sequence>
<dbReference type="EMBL" id="JAEHFV010000001">
    <property type="protein sequence ID" value="MBK0369116.1"/>
    <property type="molecule type" value="Genomic_DNA"/>
</dbReference>
<feature type="domain" description="Serine aminopeptidase S33" evidence="1">
    <location>
        <begin position="61"/>
        <end position="312"/>
    </location>
</feature>
<dbReference type="RefSeq" id="WP_200105025.1">
    <property type="nucleotide sequence ID" value="NZ_JAEHFV010000001.1"/>
</dbReference>
<dbReference type="InterPro" id="IPR029058">
    <property type="entry name" value="AB_hydrolase_fold"/>
</dbReference>
<reference evidence="2" key="1">
    <citation type="submission" date="2020-12" db="EMBL/GenBank/DDBJ databases">
        <title>Bacterial novel species Flavobacterium sp. SE-1-e isolated from soil.</title>
        <authorList>
            <person name="Jung H.-Y."/>
        </authorList>
    </citation>
    <scope>NUCLEOTIDE SEQUENCE</scope>
    <source>
        <strain evidence="2">SE-1-e</strain>
    </source>
</reference>
<dbReference type="InterPro" id="IPR022742">
    <property type="entry name" value="Hydrolase_4"/>
</dbReference>
<dbReference type="SUPFAM" id="SSF53474">
    <property type="entry name" value="alpha/beta-Hydrolases"/>
    <property type="match status" value="1"/>
</dbReference>
<protein>
    <submittedName>
        <fullName evidence="2">Alpha/beta hydrolase</fullName>
    </submittedName>
</protein>
<comment type="caution">
    <text evidence="2">The sequence shown here is derived from an EMBL/GenBank/DDBJ whole genome shotgun (WGS) entry which is preliminary data.</text>
</comment>
<dbReference type="Pfam" id="PF12146">
    <property type="entry name" value="Hydrolase_4"/>
    <property type="match status" value="1"/>
</dbReference>
<evidence type="ECO:0000313" key="3">
    <source>
        <dbReference type="Proteomes" id="UP000609172"/>
    </source>
</evidence>